<keyword evidence="3" id="KW-1185">Reference proteome</keyword>
<dbReference type="AlphaFoldDB" id="A0A401THJ4"/>
<dbReference type="PANTHER" id="PTHR13958:SF3">
    <property type="entry name" value="CAP-GLY DOMAIN-CONTAINING PROTEIN-RELATED"/>
    <property type="match status" value="1"/>
</dbReference>
<dbReference type="Proteomes" id="UP000287033">
    <property type="component" value="Unassembled WGS sequence"/>
</dbReference>
<dbReference type="PANTHER" id="PTHR13958">
    <property type="entry name" value="CENTROSOME-ASSOCIATED PROTEIN 350"/>
    <property type="match status" value="1"/>
</dbReference>
<dbReference type="STRING" id="137246.A0A401THJ4"/>
<name>A0A401THJ4_CHIPU</name>
<dbReference type="GO" id="GO:0005813">
    <property type="term" value="C:centrosome"/>
    <property type="evidence" value="ECO:0007669"/>
    <property type="project" value="InterPro"/>
</dbReference>
<proteinExistence type="predicted"/>
<evidence type="ECO:0000256" key="1">
    <source>
        <dbReference type="SAM" id="MobiDB-lite"/>
    </source>
</evidence>
<dbReference type="GO" id="GO:0034453">
    <property type="term" value="P:microtubule anchoring"/>
    <property type="evidence" value="ECO:0007669"/>
    <property type="project" value="InterPro"/>
</dbReference>
<comment type="caution">
    <text evidence="2">The sequence shown here is derived from an EMBL/GenBank/DDBJ whole genome shotgun (WGS) entry which is preliminary data.</text>
</comment>
<protein>
    <submittedName>
        <fullName evidence="2">Uncharacterized protein</fullName>
    </submittedName>
</protein>
<gene>
    <name evidence="2" type="ORF">chiPu_0025989</name>
</gene>
<evidence type="ECO:0000313" key="2">
    <source>
        <dbReference type="EMBL" id="GCC42107.1"/>
    </source>
</evidence>
<feature type="non-terminal residue" evidence="2">
    <location>
        <position position="56"/>
    </location>
</feature>
<dbReference type="GO" id="GO:0008017">
    <property type="term" value="F:microtubule binding"/>
    <property type="evidence" value="ECO:0007669"/>
    <property type="project" value="InterPro"/>
</dbReference>
<feature type="region of interest" description="Disordered" evidence="1">
    <location>
        <begin position="37"/>
        <end position="56"/>
    </location>
</feature>
<accession>A0A401THJ4</accession>
<organism evidence="2 3">
    <name type="scientific">Chiloscyllium punctatum</name>
    <name type="common">Brownbanded bambooshark</name>
    <name type="synonym">Hemiscyllium punctatum</name>
    <dbReference type="NCBI Taxonomy" id="137246"/>
    <lineage>
        <taxon>Eukaryota</taxon>
        <taxon>Metazoa</taxon>
        <taxon>Chordata</taxon>
        <taxon>Craniata</taxon>
        <taxon>Vertebrata</taxon>
        <taxon>Chondrichthyes</taxon>
        <taxon>Elasmobranchii</taxon>
        <taxon>Galeomorphii</taxon>
        <taxon>Galeoidea</taxon>
        <taxon>Orectolobiformes</taxon>
        <taxon>Hemiscylliidae</taxon>
        <taxon>Chiloscyllium</taxon>
    </lineage>
</organism>
<sequence>MHRRRHAEELLEWKRWLDTEEAAIRRMEKQALTAWDKELEPNMAKREASEKIPESK</sequence>
<dbReference type="EMBL" id="BEZZ01070088">
    <property type="protein sequence ID" value="GCC42107.1"/>
    <property type="molecule type" value="Genomic_DNA"/>
</dbReference>
<evidence type="ECO:0000313" key="3">
    <source>
        <dbReference type="Proteomes" id="UP000287033"/>
    </source>
</evidence>
<reference evidence="2 3" key="1">
    <citation type="journal article" date="2018" name="Nat. Ecol. Evol.">
        <title>Shark genomes provide insights into elasmobranch evolution and the origin of vertebrates.</title>
        <authorList>
            <person name="Hara Y"/>
            <person name="Yamaguchi K"/>
            <person name="Onimaru K"/>
            <person name="Kadota M"/>
            <person name="Koyanagi M"/>
            <person name="Keeley SD"/>
            <person name="Tatsumi K"/>
            <person name="Tanaka K"/>
            <person name="Motone F"/>
            <person name="Kageyama Y"/>
            <person name="Nozu R"/>
            <person name="Adachi N"/>
            <person name="Nishimura O"/>
            <person name="Nakagawa R"/>
            <person name="Tanegashima C"/>
            <person name="Kiyatake I"/>
            <person name="Matsumoto R"/>
            <person name="Murakumo K"/>
            <person name="Nishida K"/>
            <person name="Terakita A"/>
            <person name="Kuratani S"/>
            <person name="Sato K"/>
            <person name="Hyodo S Kuraku.S."/>
        </authorList>
    </citation>
    <scope>NUCLEOTIDE SEQUENCE [LARGE SCALE GENOMIC DNA]</scope>
</reference>
<dbReference type="OrthoDB" id="306254at2759"/>
<dbReference type="InterPro" id="IPR028750">
    <property type="entry name" value="CEP350/CC187"/>
</dbReference>